<dbReference type="GO" id="GO:0016592">
    <property type="term" value="C:mediator complex"/>
    <property type="evidence" value="ECO:0007669"/>
    <property type="project" value="InterPro"/>
</dbReference>
<feature type="compositionally biased region" description="Polar residues" evidence="9">
    <location>
        <begin position="192"/>
        <end position="204"/>
    </location>
</feature>
<keyword evidence="8" id="KW-0010">Activator</keyword>
<feature type="region of interest" description="Disordered" evidence="9">
    <location>
        <begin position="231"/>
        <end position="254"/>
    </location>
</feature>
<evidence type="ECO:0000313" key="11">
    <source>
        <dbReference type="Proteomes" id="UP000193218"/>
    </source>
</evidence>
<comment type="similarity">
    <text evidence="2 8">Belongs to the Mediator complex subunit 6 family.</text>
</comment>
<gene>
    <name evidence="8" type="primary">MED6</name>
    <name evidence="10" type="ORF">BD324DRAFT_626349</name>
</gene>
<dbReference type="InterPro" id="IPR038566">
    <property type="entry name" value="Mediator_Med6_sf"/>
</dbReference>
<dbReference type="Pfam" id="PF04934">
    <property type="entry name" value="Med6"/>
    <property type="match status" value="1"/>
</dbReference>
<dbReference type="EMBL" id="NBSH01000007">
    <property type="protein sequence ID" value="ORX36567.1"/>
    <property type="molecule type" value="Genomic_DNA"/>
</dbReference>
<dbReference type="InterPro" id="IPR007018">
    <property type="entry name" value="Mediator_Med6"/>
</dbReference>
<sequence>MTEPELDLSHIHWSSPEWIYHLPTRTLSNPDEALDYFALSPFWDVKSNNHALRTQRRVFDPLYGAAQERLDLPSFRGGFEYVVSHSRAPSLYLIQRREVQSDGSRVDINGMFFILDGKVYLAPSLFDVINTRLKNANHLLVEAFASLSASRPPANPRIPSSWRSLPPPTASTSTAGRLSIPLTPMLVRQDSMEATASVTPNNAATADDPSLDEGQSDLLLYNALQASRSKLEQLGKQARQAQNPSPENPGRKLV</sequence>
<evidence type="ECO:0000256" key="5">
    <source>
        <dbReference type="ARBA" id="ARBA00023163"/>
    </source>
</evidence>
<evidence type="ECO:0000256" key="7">
    <source>
        <dbReference type="ARBA" id="ARBA00031259"/>
    </source>
</evidence>
<evidence type="ECO:0000256" key="3">
    <source>
        <dbReference type="ARBA" id="ARBA00020634"/>
    </source>
</evidence>
<evidence type="ECO:0000256" key="1">
    <source>
        <dbReference type="ARBA" id="ARBA00004123"/>
    </source>
</evidence>
<keyword evidence="4 8" id="KW-0805">Transcription regulation</keyword>
<organism evidence="10 11">
    <name type="scientific">Kockovaella imperatae</name>
    <dbReference type="NCBI Taxonomy" id="4999"/>
    <lineage>
        <taxon>Eukaryota</taxon>
        <taxon>Fungi</taxon>
        <taxon>Dikarya</taxon>
        <taxon>Basidiomycota</taxon>
        <taxon>Agaricomycotina</taxon>
        <taxon>Tremellomycetes</taxon>
        <taxon>Tremellales</taxon>
        <taxon>Cuniculitremaceae</taxon>
        <taxon>Kockovaella</taxon>
    </lineage>
</organism>
<keyword evidence="5 8" id="KW-0804">Transcription</keyword>
<keyword evidence="6 8" id="KW-0539">Nucleus</keyword>
<name>A0A1Y1UGB1_9TREE</name>
<accession>A0A1Y1UGB1</accession>
<feature type="region of interest" description="Disordered" evidence="9">
    <location>
        <begin position="192"/>
        <end position="219"/>
    </location>
</feature>
<protein>
    <recommendedName>
        <fullName evidence="3 8">Mediator of RNA polymerase II transcription subunit 6</fullName>
    </recommendedName>
    <alternativeName>
        <fullName evidence="7 8">Mediator complex subunit 6</fullName>
    </alternativeName>
</protein>
<evidence type="ECO:0000256" key="8">
    <source>
        <dbReference type="RuleBase" id="RU364143"/>
    </source>
</evidence>
<keyword evidence="11" id="KW-1185">Reference proteome</keyword>
<dbReference type="InParanoid" id="A0A1Y1UGB1"/>
<dbReference type="Gene3D" id="3.10.450.580">
    <property type="entry name" value="Mediator complex, subunit Med6"/>
    <property type="match status" value="1"/>
</dbReference>
<dbReference type="STRING" id="4999.A0A1Y1UGB1"/>
<dbReference type="GO" id="GO:0006357">
    <property type="term" value="P:regulation of transcription by RNA polymerase II"/>
    <property type="evidence" value="ECO:0007669"/>
    <property type="project" value="InterPro"/>
</dbReference>
<evidence type="ECO:0000256" key="2">
    <source>
        <dbReference type="ARBA" id="ARBA00007526"/>
    </source>
</evidence>
<feature type="region of interest" description="Disordered" evidence="9">
    <location>
        <begin position="150"/>
        <end position="178"/>
    </location>
</feature>
<proteinExistence type="inferred from homology"/>
<comment type="subunit">
    <text evidence="8">Component of the Mediator complex.</text>
</comment>
<evidence type="ECO:0000256" key="6">
    <source>
        <dbReference type="ARBA" id="ARBA00023242"/>
    </source>
</evidence>
<dbReference type="GO" id="GO:0003712">
    <property type="term" value="F:transcription coregulator activity"/>
    <property type="evidence" value="ECO:0007669"/>
    <property type="project" value="InterPro"/>
</dbReference>
<dbReference type="PANTHER" id="PTHR13104">
    <property type="entry name" value="MED-6-RELATED"/>
    <property type="match status" value="1"/>
</dbReference>
<comment type="subcellular location">
    <subcellularLocation>
        <location evidence="1 8">Nucleus</location>
    </subcellularLocation>
</comment>
<dbReference type="Proteomes" id="UP000193218">
    <property type="component" value="Unassembled WGS sequence"/>
</dbReference>
<dbReference type="AlphaFoldDB" id="A0A1Y1UGB1"/>
<evidence type="ECO:0000256" key="9">
    <source>
        <dbReference type="SAM" id="MobiDB-lite"/>
    </source>
</evidence>
<comment type="caution">
    <text evidence="10">The sequence shown here is derived from an EMBL/GenBank/DDBJ whole genome shotgun (WGS) entry which is preliminary data.</text>
</comment>
<comment type="function">
    <text evidence="8">Component of the Mediator complex, a coactivator involved in the regulated transcription of nearly all RNA polymerase II-dependent genes. Mediator functions as a bridge to convey information from gene-specific regulatory proteins to the basal RNA polymerase II transcription machinery. Mediator is recruited to promoters by direct interactions with regulatory proteins and serves as a scaffold for the assembly of a functional preinitiation complex with RNA polymerase II and the general transcription factors.</text>
</comment>
<evidence type="ECO:0000256" key="4">
    <source>
        <dbReference type="ARBA" id="ARBA00023015"/>
    </source>
</evidence>
<evidence type="ECO:0000313" key="10">
    <source>
        <dbReference type="EMBL" id="ORX36567.1"/>
    </source>
</evidence>
<reference evidence="10 11" key="1">
    <citation type="submission" date="2017-03" db="EMBL/GenBank/DDBJ databases">
        <title>Widespread Adenine N6-methylation of Active Genes in Fungi.</title>
        <authorList>
            <consortium name="DOE Joint Genome Institute"/>
            <person name="Mondo S.J."/>
            <person name="Dannebaum R.O."/>
            <person name="Kuo R.C."/>
            <person name="Louie K.B."/>
            <person name="Bewick A.J."/>
            <person name="Labutti K."/>
            <person name="Haridas S."/>
            <person name="Kuo A."/>
            <person name="Salamov A."/>
            <person name="Ahrendt S.R."/>
            <person name="Lau R."/>
            <person name="Bowen B.P."/>
            <person name="Lipzen A."/>
            <person name="Sullivan W."/>
            <person name="Andreopoulos W.B."/>
            <person name="Clum A."/>
            <person name="Lindquist E."/>
            <person name="Daum C."/>
            <person name="Northen T.R."/>
            <person name="Ramamoorthy G."/>
            <person name="Schmitz R.J."/>
            <person name="Gryganskyi A."/>
            <person name="Culley D."/>
            <person name="Magnuson J."/>
            <person name="James T.Y."/>
            <person name="O'Malley M.A."/>
            <person name="Stajich J.E."/>
            <person name="Spatafora J.W."/>
            <person name="Visel A."/>
            <person name="Grigoriev I.V."/>
        </authorList>
    </citation>
    <scope>NUCLEOTIDE SEQUENCE [LARGE SCALE GENOMIC DNA]</scope>
    <source>
        <strain evidence="10 11">NRRL Y-17943</strain>
    </source>
</reference>
<dbReference type="OrthoDB" id="344220at2759"/>
<dbReference type="FunCoup" id="A0A1Y1UGB1">
    <property type="interactions" value="577"/>
</dbReference>